<dbReference type="SUPFAM" id="SSF54913">
    <property type="entry name" value="GlnB-like"/>
    <property type="match status" value="1"/>
</dbReference>
<dbReference type="Gene3D" id="3.30.70.120">
    <property type="match status" value="1"/>
</dbReference>
<organism evidence="1 2">
    <name type="scientific">Sulfurovum zhangzhouensis</name>
    <dbReference type="NCBI Taxonomy" id="3019067"/>
    <lineage>
        <taxon>Bacteria</taxon>
        <taxon>Pseudomonadati</taxon>
        <taxon>Campylobacterota</taxon>
        <taxon>Epsilonproteobacteria</taxon>
        <taxon>Campylobacterales</taxon>
        <taxon>Sulfurovaceae</taxon>
        <taxon>Sulfurovum</taxon>
    </lineage>
</organism>
<evidence type="ECO:0008006" key="3">
    <source>
        <dbReference type="Google" id="ProtNLM"/>
    </source>
</evidence>
<name>A0ABT7QVF5_9BACT</name>
<dbReference type="PANTHER" id="PTHR30115">
    <property type="entry name" value="NITROGEN REGULATORY PROTEIN P-II"/>
    <property type="match status" value="1"/>
</dbReference>
<dbReference type="InterPro" id="IPR011322">
    <property type="entry name" value="N-reg_PII-like_a/b"/>
</dbReference>
<dbReference type="PRINTS" id="PR00340">
    <property type="entry name" value="PIIGLNB"/>
</dbReference>
<dbReference type="PROSITE" id="PS51343">
    <property type="entry name" value="PII_GLNB_DOM"/>
    <property type="match status" value="1"/>
</dbReference>
<dbReference type="EMBL" id="JAQIBD010000001">
    <property type="protein sequence ID" value="MDM5270824.1"/>
    <property type="molecule type" value="Genomic_DNA"/>
</dbReference>
<sequence>MYLITAIINAECVKDVLEDLKSSEIEGVTLSKVKGKGKFIDSMKEVDEHIRLDIVVSSPHFKELAKEAIRDNARNSEKGSGKMWVTPVMEVERIRTGEINADALSHSVIDKISPSMKDSFTAEDTPAS</sequence>
<proteinExistence type="predicted"/>
<keyword evidence="2" id="KW-1185">Reference proteome</keyword>
<dbReference type="RefSeq" id="WP_289412100.1">
    <property type="nucleotide sequence ID" value="NZ_JAQIBD010000001.1"/>
</dbReference>
<dbReference type="InterPro" id="IPR015867">
    <property type="entry name" value="N-reg_PII/ATP_PRibTrfase_C"/>
</dbReference>
<dbReference type="PANTHER" id="PTHR30115:SF11">
    <property type="entry name" value="NITROGEN REGULATORY PROTEIN P-II HOMOLOG"/>
    <property type="match status" value="1"/>
</dbReference>
<evidence type="ECO:0000313" key="2">
    <source>
        <dbReference type="Proteomes" id="UP001169069"/>
    </source>
</evidence>
<dbReference type="InterPro" id="IPR002187">
    <property type="entry name" value="N-reg_PII"/>
</dbReference>
<gene>
    <name evidence="1" type="ORF">PGH07_01380</name>
</gene>
<dbReference type="SMART" id="SM00938">
    <property type="entry name" value="P-II"/>
    <property type="match status" value="1"/>
</dbReference>
<comment type="caution">
    <text evidence="1">The sequence shown here is derived from an EMBL/GenBank/DDBJ whole genome shotgun (WGS) entry which is preliminary data.</text>
</comment>
<protein>
    <recommendedName>
        <fullName evidence="3">Nitrogen regulatory protein P-II</fullName>
    </recommendedName>
</protein>
<reference evidence="1" key="1">
    <citation type="submission" date="2023-01" db="EMBL/GenBank/DDBJ databases">
        <title>Sulfurovum sp. zt1-1 genome assembly.</title>
        <authorList>
            <person name="Wang J."/>
        </authorList>
    </citation>
    <scope>NUCLEOTIDE SEQUENCE</scope>
    <source>
        <strain evidence="1">Zt1-1</strain>
    </source>
</reference>
<evidence type="ECO:0000313" key="1">
    <source>
        <dbReference type="EMBL" id="MDM5270824.1"/>
    </source>
</evidence>
<dbReference type="Proteomes" id="UP001169069">
    <property type="component" value="Unassembled WGS sequence"/>
</dbReference>
<accession>A0ABT7QVF5</accession>
<dbReference type="Pfam" id="PF00543">
    <property type="entry name" value="P-II"/>
    <property type="match status" value="1"/>
</dbReference>